<dbReference type="Proteomes" id="UP000054485">
    <property type="component" value="Unassembled WGS sequence"/>
</dbReference>
<evidence type="ECO:0000256" key="1">
    <source>
        <dbReference type="SAM" id="MobiDB-lite"/>
    </source>
</evidence>
<sequence length="71" mass="7963">MAITRLTQTSATAVSSVHHHPAHSSARPNRNRMKSACTSRSLTQSLTYFRPVTSERLFDLIPILLTAQDRK</sequence>
<dbReference type="AlphaFoldDB" id="A0A0D0BP34"/>
<reference evidence="2 3" key="1">
    <citation type="submission" date="2014-04" db="EMBL/GenBank/DDBJ databases">
        <authorList>
            <consortium name="DOE Joint Genome Institute"/>
            <person name="Kuo A."/>
            <person name="Ruytinx J."/>
            <person name="Rineau F."/>
            <person name="Colpaert J."/>
            <person name="Kohler A."/>
            <person name="Nagy L.G."/>
            <person name="Floudas D."/>
            <person name="Copeland A."/>
            <person name="Barry K.W."/>
            <person name="Cichocki N."/>
            <person name="Veneault-Fourrey C."/>
            <person name="LaButti K."/>
            <person name="Lindquist E.A."/>
            <person name="Lipzen A."/>
            <person name="Lundell T."/>
            <person name="Morin E."/>
            <person name="Murat C."/>
            <person name="Sun H."/>
            <person name="Tunlid A."/>
            <person name="Henrissat B."/>
            <person name="Grigoriev I.V."/>
            <person name="Hibbett D.S."/>
            <person name="Martin F."/>
            <person name="Nordberg H.P."/>
            <person name="Cantor M.N."/>
            <person name="Hua S.X."/>
        </authorList>
    </citation>
    <scope>NUCLEOTIDE SEQUENCE [LARGE SCALE GENOMIC DNA]</scope>
    <source>
        <strain evidence="2 3">UH-Slu-Lm8-n1</strain>
    </source>
</reference>
<feature type="region of interest" description="Disordered" evidence="1">
    <location>
        <begin position="1"/>
        <end position="37"/>
    </location>
</feature>
<dbReference type="EMBL" id="KN835181">
    <property type="protein sequence ID" value="KIK44923.1"/>
    <property type="molecule type" value="Genomic_DNA"/>
</dbReference>
<gene>
    <name evidence="2" type="ORF">CY34DRAFT_802148</name>
</gene>
<keyword evidence="3" id="KW-1185">Reference proteome</keyword>
<dbReference type="InParanoid" id="A0A0D0BP34"/>
<organism evidence="2 3">
    <name type="scientific">Suillus luteus UH-Slu-Lm8-n1</name>
    <dbReference type="NCBI Taxonomy" id="930992"/>
    <lineage>
        <taxon>Eukaryota</taxon>
        <taxon>Fungi</taxon>
        <taxon>Dikarya</taxon>
        <taxon>Basidiomycota</taxon>
        <taxon>Agaricomycotina</taxon>
        <taxon>Agaricomycetes</taxon>
        <taxon>Agaricomycetidae</taxon>
        <taxon>Boletales</taxon>
        <taxon>Suillineae</taxon>
        <taxon>Suillaceae</taxon>
        <taxon>Suillus</taxon>
    </lineage>
</organism>
<protein>
    <submittedName>
        <fullName evidence="2">Uncharacterized protein</fullName>
    </submittedName>
</protein>
<proteinExistence type="predicted"/>
<name>A0A0D0BP34_9AGAM</name>
<dbReference type="HOGENOM" id="CLU_2741749_0_0_1"/>
<evidence type="ECO:0000313" key="2">
    <source>
        <dbReference type="EMBL" id="KIK44923.1"/>
    </source>
</evidence>
<evidence type="ECO:0000313" key="3">
    <source>
        <dbReference type="Proteomes" id="UP000054485"/>
    </source>
</evidence>
<accession>A0A0D0BP34</accession>
<reference evidence="3" key="2">
    <citation type="submission" date="2015-01" db="EMBL/GenBank/DDBJ databases">
        <title>Evolutionary Origins and Diversification of the Mycorrhizal Mutualists.</title>
        <authorList>
            <consortium name="DOE Joint Genome Institute"/>
            <consortium name="Mycorrhizal Genomics Consortium"/>
            <person name="Kohler A."/>
            <person name="Kuo A."/>
            <person name="Nagy L.G."/>
            <person name="Floudas D."/>
            <person name="Copeland A."/>
            <person name="Barry K.W."/>
            <person name="Cichocki N."/>
            <person name="Veneault-Fourrey C."/>
            <person name="LaButti K."/>
            <person name="Lindquist E.A."/>
            <person name="Lipzen A."/>
            <person name="Lundell T."/>
            <person name="Morin E."/>
            <person name="Murat C."/>
            <person name="Riley R."/>
            <person name="Ohm R."/>
            <person name="Sun H."/>
            <person name="Tunlid A."/>
            <person name="Henrissat B."/>
            <person name="Grigoriev I.V."/>
            <person name="Hibbett D.S."/>
            <person name="Martin F."/>
        </authorList>
    </citation>
    <scope>NUCLEOTIDE SEQUENCE [LARGE SCALE GENOMIC DNA]</scope>
    <source>
        <strain evidence="3">UH-Slu-Lm8-n1</strain>
    </source>
</reference>